<organism evidence="1">
    <name type="scientific">Sipha flava</name>
    <name type="common">yellow sugarcane aphid</name>
    <dbReference type="NCBI Taxonomy" id="143950"/>
    <lineage>
        <taxon>Eukaryota</taxon>
        <taxon>Metazoa</taxon>
        <taxon>Ecdysozoa</taxon>
        <taxon>Arthropoda</taxon>
        <taxon>Hexapoda</taxon>
        <taxon>Insecta</taxon>
        <taxon>Pterygota</taxon>
        <taxon>Neoptera</taxon>
        <taxon>Paraneoptera</taxon>
        <taxon>Hemiptera</taxon>
        <taxon>Sternorrhyncha</taxon>
        <taxon>Aphidomorpha</taxon>
        <taxon>Aphidoidea</taxon>
        <taxon>Aphididae</taxon>
        <taxon>Sipha</taxon>
    </lineage>
</organism>
<name>A0A2S2QVB3_9HEMI</name>
<sequence length="126" mass="14818">MYAKLISKLEELNLYLQRIQGADIFAVHDKIKGFMKKLTLWQNNIEKQNDDCFETYQIFITKNDIKLAENIINHISLHLISSNKHRNKLNLSNTLRLKITKIDVDVNAVINRKRKQAHTLLLKVHL</sequence>
<accession>A0A2S2QVB3</accession>
<reference evidence="1" key="1">
    <citation type="submission" date="2018-04" db="EMBL/GenBank/DDBJ databases">
        <title>Transcriptome assembly of Sipha flava.</title>
        <authorList>
            <person name="Scully E.D."/>
            <person name="Geib S.M."/>
            <person name="Palmer N.A."/>
            <person name="Koch K."/>
            <person name="Bradshaw J."/>
            <person name="Heng-Moss T."/>
            <person name="Sarath G."/>
        </authorList>
    </citation>
    <scope>NUCLEOTIDE SEQUENCE</scope>
</reference>
<proteinExistence type="predicted"/>
<dbReference type="AlphaFoldDB" id="A0A2S2QVB3"/>
<evidence type="ECO:0000313" key="1">
    <source>
        <dbReference type="EMBL" id="MBY81430.1"/>
    </source>
</evidence>
<protein>
    <submittedName>
        <fullName evidence="1">Zinc finger BED domain-containing protein 5</fullName>
    </submittedName>
</protein>
<dbReference type="EMBL" id="GGMS01012227">
    <property type="protein sequence ID" value="MBY81430.1"/>
    <property type="molecule type" value="Transcribed_RNA"/>
</dbReference>
<gene>
    <name evidence="1" type="primary">ZBED5_46</name>
    <name evidence="1" type="ORF">g.78357</name>
</gene>